<protein>
    <recommendedName>
        <fullName evidence="10">ATP-dependent RNA helicase DDX60</fullName>
    </recommendedName>
</protein>
<dbReference type="GO" id="GO:0016787">
    <property type="term" value="F:hydrolase activity"/>
    <property type="evidence" value="ECO:0007669"/>
    <property type="project" value="UniProtKB-KW"/>
</dbReference>
<comment type="caution">
    <text evidence="8">The sequence shown here is derived from an EMBL/GenBank/DDBJ whole genome shotgun (WGS) entry which is preliminary data.</text>
</comment>
<dbReference type="InterPro" id="IPR052431">
    <property type="entry name" value="SKI2_subfamily_helicases"/>
</dbReference>
<keyword evidence="2" id="KW-0378">Hydrolase</keyword>
<dbReference type="OrthoDB" id="8175159at2759"/>
<dbReference type="GO" id="GO:0004386">
    <property type="term" value="F:helicase activity"/>
    <property type="evidence" value="ECO:0007669"/>
    <property type="project" value="UniProtKB-KW"/>
</dbReference>
<evidence type="ECO:0000259" key="6">
    <source>
        <dbReference type="PROSITE" id="PS51192"/>
    </source>
</evidence>
<name>A0A6L2PG47_COPFO</name>
<dbReference type="InParanoid" id="A0A6L2PG47"/>
<dbReference type="InterPro" id="IPR059032">
    <property type="entry name" value="WHD_DDX60"/>
</dbReference>
<dbReference type="GO" id="GO:0005524">
    <property type="term" value="F:ATP binding"/>
    <property type="evidence" value="ECO:0007669"/>
    <property type="project" value="UniProtKB-KW"/>
</dbReference>
<dbReference type="InterPro" id="IPR055124">
    <property type="entry name" value="PIN-like_DDX60"/>
</dbReference>
<feature type="domain" description="Helicase C-terminal" evidence="7">
    <location>
        <begin position="1250"/>
        <end position="1411"/>
    </location>
</feature>
<dbReference type="Proteomes" id="UP000502823">
    <property type="component" value="Unassembled WGS sequence"/>
</dbReference>
<dbReference type="GO" id="GO:0003676">
    <property type="term" value="F:nucleic acid binding"/>
    <property type="evidence" value="ECO:0007669"/>
    <property type="project" value="InterPro"/>
</dbReference>
<keyword evidence="9" id="KW-1185">Reference proteome</keyword>
<keyword evidence="1" id="KW-0547">Nucleotide-binding</keyword>
<dbReference type="PROSITE" id="PS51192">
    <property type="entry name" value="HELICASE_ATP_BIND_1"/>
    <property type="match status" value="1"/>
</dbReference>
<evidence type="ECO:0000256" key="5">
    <source>
        <dbReference type="SAM" id="MobiDB-lite"/>
    </source>
</evidence>
<reference evidence="9" key="1">
    <citation type="submission" date="2020-01" db="EMBL/GenBank/DDBJ databases">
        <title>Draft genome sequence of the Termite Coptotermes fromosanus.</title>
        <authorList>
            <person name="Itakura S."/>
            <person name="Yosikawa Y."/>
            <person name="Umezawa K."/>
        </authorList>
    </citation>
    <scope>NUCLEOTIDE SEQUENCE [LARGE SCALE GENOMIC DNA]</scope>
</reference>
<evidence type="ECO:0000256" key="4">
    <source>
        <dbReference type="ARBA" id="ARBA00022840"/>
    </source>
</evidence>
<dbReference type="PROSITE" id="PS51194">
    <property type="entry name" value="HELICASE_CTER"/>
    <property type="match status" value="1"/>
</dbReference>
<evidence type="ECO:0000259" key="7">
    <source>
        <dbReference type="PROSITE" id="PS51194"/>
    </source>
</evidence>
<feature type="domain" description="Helicase ATP-binding" evidence="6">
    <location>
        <begin position="829"/>
        <end position="997"/>
    </location>
</feature>
<feature type="compositionally biased region" description="Basic residues" evidence="5">
    <location>
        <begin position="615"/>
        <end position="630"/>
    </location>
</feature>
<evidence type="ECO:0000256" key="3">
    <source>
        <dbReference type="ARBA" id="ARBA00022806"/>
    </source>
</evidence>
<evidence type="ECO:0000313" key="8">
    <source>
        <dbReference type="EMBL" id="GFG29378.1"/>
    </source>
</evidence>
<feature type="compositionally biased region" description="Basic and acidic residues" evidence="5">
    <location>
        <begin position="631"/>
        <end position="653"/>
    </location>
</feature>
<dbReference type="InterPro" id="IPR001650">
    <property type="entry name" value="Helicase_C-like"/>
</dbReference>
<dbReference type="InterPro" id="IPR011545">
    <property type="entry name" value="DEAD/DEAH_box_helicase_dom"/>
</dbReference>
<sequence>MVQKEQERRGTRNEGSRKKSLVLVSLNEIQNIKERETLEQVLTYLEGVTDEILKPSFQDITNMFSNGAVFFIDGDSLLLNLMGNANYDTNNDGQLLHLIYLCERHLQLFSRKGGNFEVIFFNVWSQAWSGKHTLLLARSALMSHLRFNMSCRVHEFDSVWDVNFRQILEESNCAFMLTDFQMLDTYCKLFPREDHVLQALIFHVSIYYSLVGLYLGCVDMNDIELTVSTLNAFYCQPGVKLQYVKLRRLLHSVVTRIEDECRLLVNSTNAEESQLPPMEEETDVRHIVTVSAAARLLRDSSAPEPCEDWIRAFLIYSAVLEVLPLPYRGCTSYVVQTTAFTQFVEQLHKHMNCMLQTILHGNHNVQYNFSTISDLWHGNLFVSVLKYVTEYEIHEGILLGEHTLSVYDRLLEEVVRLTGEPLLNLPVKIEGIAFSEGAIVAEVNCSTENSAMLLPSLRGLNKLVPTNCLLASEFCGDILPRNRHVNDLTDYITRNSKFGEKYHWHSKKPMSDEYDHVDDNTMKPVNKNQLKKHDRIKSKYAHFMSIYGSSIEGRSDSSRSIVCESGNPSKIKVNKTKKPGKKAQEATENNQKKLQAEHEESDKMLFDVCESGTSSKKRVDKAKKPGKKTQKREENKAEKIRENNRRKLQAKREESDKKLFDVFKETYKRYRERGSYHEALDEVKRVERKVKTEQVLRSVLLHMVRILWYLWEDECKRFPVVSGRNLEYAKELFLVIRRVLKDFKSIALSDDDAKFLGWCLWKMGLERIAQCWNLPGPSGGTTNQSYFIGMSWIDFQLLHLGPELEREVGSTPDSRVEGFVPDDWQRKLFDSVDKHQSVLVVAPTSSGKTYASYYCMERVLRESNDGVVVYVAPTKALVNQVAATIYARFKNKDMPPGKSVYGVFTRDYRTNALNSQILITVPECLALLLLSPRRHSWVKNLRYVIFDEVHCLAGQAGGFSWECCLLLIRCPFLALSATIEDPGSLCRWLQEMQHFKHTQDIANGCEKPNDMYGVNLVVHPDRHADLKKHIYCEDGQFHHVHPCAYLDRALIIAEGRIPQSITLSPDEVHELYNAMSSVGSQDPRLNDLHPEVFFSMCTSGFISRKMVRDFEARLKSLLEDWATEDGAAFESVVIALRMVTEPLGDVSERRFIQENFIPFVQRLQEQNMLPAIVFSYNRSLVHTFFEDATEYYEDVVRQYEDSNKENKSEHCKRLGKDGMQDGNPKDKKGNIDCLDFRVSRGVPGRNKYEASLNLLRNADTRSGSVIGVGHADEKVVGFIEHRLLRIGCKQDHLFPRGLSVGIGMHHGGLNAKERSAVEMLFRMKVLNLVFATGTLALGIHMPCKTVVVIGDSPFLNPLEFHQMSGRAGRRGFDTEGNVVFMGLNERKMRRLLTGKLPRMVGNFPLNVTMVLRLLLMVSDITSNAAHSKEVTRDALSRALTLLNCCLVYQTVPELKVQMKHFFAFAMQLLMLQGLLDDKGNPQFVTGIITHLHYHEPGNLAFVYLLRSGALRRLCTPEKGGKVSKETQMKVVLVLSYLFAPLVLHKRAWNIKYNNSRVVLPPLPPEIKMVLEMYNEEVMCIYDNYFKCVASDCADKLGDDDTLPLSGVRIKTGGNLRPSTGGPMTLERYILESCEPRAICSLFAALSGHTDRGLYSHHNMVSNIRHQVFTDIKVAPIVELDKTYNGYAWDFYNHGIAAAIKNDNRLRQGEDFTLLYDFLLMLRVIKVSLSELEPVDKNDQVLKTFTVIEENFASRFYKAYNVQKN</sequence>
<organism evidence="8 9">
    <name type="scientific">Coptotermes formosanus</name>
    <name type="common">Formosan subterranean termite</name>
    <dbReference type="NCBI Taxonomy" id="36987"/>
    <lineage>
        <taxon>Eukaryota</taxon>
        <taxon>Metazoa</taxon>
        <taxon>Ecdysozoa</taxon>
        <taxon>Arthropoda</taxon>
        <taxon>Hexapoda</taxon>
        <taxon>Insecta</taxon>
        <taxon>Pterygota</taxon>
        <taxon>Neoptera</taxon>
        <taxon>Polyneoptera</taxon>
        <taxon>Dictyoptera</taxon>
        <taxon>Blattodea</taxon>
        <taxon>Blattoidea</taxon>
        <taxon>Termitoidae</taxon>
        <taxon>Rhinotermitidae</taxon>
        <taxon>Coptotermes</taxon>
    </lineage>
</organism>
<feature type="compositionally biased region" description="Basic residues" evidence="5">
    <location>
        <begin position="572"/>
        <end position="581"/>
    </location>
</feature>
<evidence type="ECO:0000256" key="2">
    <source>
        <dbReference type="ARBA" id="ARBA00022801"/>
    </source>
</evidence>
<dbReference type="InterPro" id="IPR027417">
    <property type="entry name" value="P-loop_NTPase"/>
</dbReference>
<dbReference type="InterPro" id="IPR014001">
    <property type="entry name" value="Helicase_ATP-bd"/>
</dbReference>
<evidence type="ECO:0000256" key="1">
    <source>
        <dbReference type="ARBA" id="ARBA00022741"/>
    </source>
</evidence>
<feature type="compositionally biased region" description="Basic and acidic residues" evidence="5">
    <location>
        <begin position="582"/>
        <end position="605"/>
    </location>
</feature>
<evidence type="ECO:0008006" key="10">
    <source>
        <dbReference type="Google" id="ProtNLM"/>
    </source>
</evidence>
<dbReference type="Pfam" id="PF00270">
    <property type="entry name" value="DEAD"/>
    <property type="match status" value="1"/>
</dbReference>
<dbReference type="PANTHER" id="PTHR44533:SF4">
    <property type="entry name" value="DEAD_H RNA HELICASE, PUTATIVE-RELATED"/>
    <property type="match status" value="1"/>
</dbReference>
<dbReference type="FunFam" id="3.40.50.300:FF:001039">
    <property type="entry name" value="ATP-dependent RNA helicase DDX60"/>
    <property type="match status" value="1"/>
</dbReference>
<dbReference type="EMBL" id="BLKM01000135">
    <property type="protein sequence ID" value="GFG29378.1"/>
    <property type="molecule type" value="Genomic_DNA"/>
</dbReference>
<dbReference type="PANTHER" id="PTHR44533">
    <property type="entry name" value="DEAD/H RNA HELICASE, PUTATIVE-RELATED"/>
    <property type="match status" value="1"/>
</dbReference>
<feature type="region of interest" description="Disordered" evidence="5">
    <location>
        <begin position="552"/>
        <end position="653"/>
    </location>
</feature>
<dbReference type="SMART" id="SM00487">
    <property type="entry name" value="DEXDc"/>
    <property type="match status" value="1"/>
</dbReference>
<dbReference type="Pfam" id="PF23002">
    <property type="entry name" value="PIN-like_DDX60"/>
    <property type="match status" value="1"/>
</dbReference>
<dbReference type="SUPFAM" id="SSF52540">
    <property type="entry name" value="P-loop containing nucleoside triphosphate hydrolases"/>
    <property type="match status" value="1"/>
</dbReference>
<dbReference type="Pfam" id="PF26076">
    <property type="entry name" value="WHD_DDX60"/>
    <property type="match status" value="1"/>
</dbReference>
<proteinExistence type="predicted"/>
<dbReference type="Pfam" id="PF00271">
    <property type="entry name" value="Helicase_C"/>
    <property type="match status" value="1"/>
</dbReference>
<gene>
    <name evidence="8" type="ORF">Cfor_06121</name>
</gene>
<dbReference type="Gene3D" id="3.40.50.300">
    <property type="entry name" value="P-loop containing nucleotide triphosphate hydrolases"/>
    <property type="match status" value="2"/>
</dbReference>
<keyword evidence="4" id="KW-0067">ATP-binding</keyword>
<feature type="region of interest" description="Disordered" evidence="5">
    <location>
        <begin position="1206"/>
        <end position="1226"/>
    </location>
</feature>
<dbReference type="GO" id="GO:0005737">
    <property type="term" value="C:cytoplasm"/>
    <property type="evidence" value="ECO:0007669"/>
    <property type="project" value="TreeGrafter"/>
</dbReference>
<accession>A0A6L2PG47</accession>
<dbReference type="SMART" id="SM00490">
    <property type="entry name" value="HELICc"/>
    <property type="match status" value="1"/>
</dbReference>
<keyword evidence="3" id="KW-0347">Helicase</keyword>
<evidence type="ECO:0000313" key="9">
    <source>
        <dbReference type="Proteomes" id="UP000502823"/>
    </source>
</evidence>